<sequence>MQSQNYSYPLNPGWSTAEMETVIAMLRAVEDAYEVGINRQELLKRYWAFKQIVNSKAEEKQIGRDFERESGYVLYRVVKQARESDARTIKMAGDQ</sequence>
<dbReference type="NCBIfam" id="NF003353">
    <property type="entry name" value="PRK04387.1"/>
    <property type="match status" value="1"/>
</dbReference>
<reference evidence="2" key="1">
    <citation type="submission" date="2023-06" db="EMBL/GenBank/DDBJ databases">
        <title>Identification and characterization of horizontal gene transfer across gut microbiota members of farm animals based on homology search.</title>
        <authorList>
            <person name="Zeman M."/>
            <person name="Kubasova T."/>
            <person name="Jahodarova E."/>
            <person name="Nykrynova M."/>
            <person name="Rychlik I."/>
        </authorList>
    </citation>
    <scope>NUCLEOTIDE SEQUENCE [LARGE SCALE GENOMIC DNA]</scope>
    <source>
        <strain evidence="2">161_Gplus</strain>
    </source>
</reference>
<organism evidence="1 2">
    <name type="scientific">Limosilactobacillus pontis</name>
    <dbReference type="NCBI Taxonomy" id="35787"/>
    <lineage>
        <taxon>Bacteria</taxon>
        <taxon>Bacillati</taxon>
        <taxon>Bacillota</taxon>
        <taxon>Bacilli</taxon>
        <taxon>Lactobacillales</taxon>
        <taxon>Lactobacillaceae</taxon>
        <taxon>Limosilactobacillus</taxon>
    </lineage>
</organism>
<reference evidence="1 2" key="2">
    <citation type="submission" date="2023-06" db="EMBL/GenBank/DDBJ databases">
        <authorList>
            <person name="Zeman M."/>
            <person name="Kubasova T."/>
            <person name="Jahodarova E."/>
            <person name="Nykrynova M."/>
            <person name="Rychlik I."/>
        </authorList>
    </citation>
    <scope>NUCLEOTIDE SEQUENCE [LARGE SCALE GENOMIC DNA]</scope>
    <source>
        <strain evidence="1 2">161_Gplus</strain>
    </source>
</reference>
<dbReference type="RefSeq" id="WP_283594941.1">
    <property type="nucleotide sequence ID" value="NZ_JAUDDW010000020.1"/>
</dbReference>
<evidence type="ECO:0000313" key="1">
    <source>
        <dbReference type="EMBL" id="MDM8266717.1"/>
    </source>
</evidence>
<name>A0ABT7V069_9LACO</name>
<proteinExistence type="predicted"/>
<comment type="caution">
    <text evidence="1">The sequence shown here is derived from an EMBL/GenBank/DDBJ whole genome shotgun (WGS) entry which is preliminary data.</text>
</comment>
<keyword evidence="2" id="KW-1185">Reference proteome</keyword>
<dbReference type="Pfam" id="PF05256">
    <property type="entry name" value="UPF0223"/>
    <property type="match status" value="1"/>
</dbReference>
<dbReference type="InterPro" id="IPR007920">
    <property type="entry name" value="UPF0223"/>
</dbReference>
<dbReference type="Proteomes" id="UP001529343">
    <property type="component" value="Unassembled WGS sequence"/>
</dbReference>
<accession>A0ABT7V069</accession>
<gene>
    <name evidence="1" type="ORF">QUW44_06030</name>
</gene>
<protein>
    <submittedName>
        <fullName evidence="1">UPF0223 family protein</fullName>
    </submittedName>
</protein>
<evidence type="ECO:0000313" key="2">
    <source>
        <dbReference type="Proteomes" id="UP001529343"/>
    </source>
</evidence>
<dbReference type="PIRSF" id="PIRSF037260">
    <property type="entry name" value="UPF0223"/>
    <property type="match status" value="1"/>
</dbReference>
<dbReference type="EMBL" id="JAUDDW010000020">
    <property type="protein sequence ID" value="MDM8266717.1"/>
    <property type="molecule type" value="Genomic_DNA"/>
</dbReference>